<accession>A0A848H2N3</accession>
<sequence length="673" mass="72974">MVPAIGGTARAPAWRADIDGLRAVAILAVVGFHFFPGILPAGFAGVDVFFVISGYLITRILLAMQAGGGLSIGAFYAARVRRIFPALCLVLMAAMLAGLACMYAEERDRLASHVLAGAGFFSNLRLWGEAGYFDAAIESKPLAHLWSLGVEEQFYLAWPLVLSVLLRWRAVRSGTLLLLAASLVAGIIVVQRDPEMAFYVPLYRVWELLAGALLAVAEREGWTQALKPRAAHLSAAGFVLLALSALLLHPELAFPGAWALLPVAGATLVIAAGADAPLNRLLLSNRAMTWVGGISYPLYLWHWPVLAFARLLFNAEPGWPGMLLLVGASFLLAWLTWRFVERPVRSPGRSVQKAWGLALAMAFVAVMALHLANFPAVLQDSGRASLIPERPGFQLDHDPVLAEGCGLAEPSARGEVLRCLHDSRGPQRFALLGDSKAEALFDGLVRTSSPAGRWLFVGGTREHSSVVPVVSDLPQYRRNQVALRVALDAVARNPQVETVVIATATRSLYRLKREDTIKDLRANSNHAVARDGLRSVAAELLRAGKKVVLLVDNPTLPDPAQCLLPLRFGVLQGMVESFASPVPQHCQITVQRHRELSEPYLRMLQQVRKLAPDRVTVVDTLPFLCDMVHGTCRSQDKEGALYSYTDHISALAATRIGAFLNAQLASPSPAGRE</sequence>
<dbReference type="GO" id="GO:0016020">
    <property type="term" value="C:membrane"/>
    <property type="evidence" value="ECO:0007669"/>
    <property type="project" value="TreeGrafter"/>
</dbReference>
<reference evidence="4 5" key="1">
    <citation type="submission" date="2020-04" db="EMBL/GenBank/DDBJ databases">
        <title>Ramlibacter sp. G-1-2-2 isolated from soil.</title>
        <authorList>
            <person name="Dahal R.H."/>
        </authorList>
    </citation>
    <scope>NUCLEOTIDE SEQUENCE [LARGE SCALE GENOMIC DNA]</scope>
    <source>
        <strain evidence="4 5">G-1-2-2</strain>
    </source>
</reference>
<comment type="caution">
    <text evidence="4">The sequence shown here is derived from an EMBL/GenBank/DDBJ whole genome shotgun (WGS) entry which is preliminary data.</text>
</comment>
<protein>
    <submittedName>
        <fullName evidence="4">Acyltransferase</fullName>
    </submittedName>
</protein>
<dbReference type="PANTHER" id="PTHR23028:SF53">
    <property type="entry name" value="ACYL_TRANSF_3 DOMAIN-CONTAINING PROTEIN"/>
    <property type="match status" value="1"/>
</dbReference>
<feature type="transmembrane region" description="Helical" evidence="1">
    <location>
        <begin position="256"/>
        <end position="278"/>
    </location>
</feature>
<dbReference type="Pfam" id="PF01757">
    <property type="entry name" value="Acyl_transf_3"/>
    <property type="match status" value="1"/>
</dbReference>
<keyword evidence="4" id="KW-0808">Transferase</keyword>
<name>A0A848H2N3_9BURK</name>
<feature type="transmembrane region" description="Helical" evidence="1">
    <location>
        <begin position="20"/>
        <end position="44"/>
    </location>
</feature>
<gene>
    <name evidence="4" type="ORF">HHL11_08730</name>
</gene>
<evidence type="ECO:0000259" key="2">
    <source>
        <dbReference type="Pfam" id="PF01757"/>
    </source>
</evidence>
<dbReference type="AlphaFoldDB" id="A0A848H2N3"/>
<keyword evidence="5" id="KW-1185">Reference proteome</keyword>
<dbReference type="Pfam" id="PF19040">
    <property type="entry name" value="SGNH"/>
    <property type="match status" value="1"/>
</dbReference>
<dbReference type="InterPro" id="IPR043968">
    <property type="entry name" value="SGNH"/>
</dbReference>
<feature type="domain" description="SGNH" evidence="3">
    <location>
        <begin position="417"/>
        <end position="659"/>
    </location>
</feature>
<proteinExistence type="predicted"/>
<evidence type="ECO:0000256" key="1">
    <source>
        <dbReference type="SAM" id="Phobius"/>
    </source>
</evidence>
<keyword evidence="1" id="KW-0472">Membrane</keyword>
<feature type="transmembrane region" description="Helical" evidence="1">
    <location>
        <begin position="229"/>
        <end position="250"/>
    </location>
</feature>
<keyword evidence="4" id="KW-0012">Acyltransferase</keyword>
<feature type="transmembrane region" description="Helical" evidence="1">
    <location>
        <begin position="56"/>
        <end position="77"/>
    </location>
</feature>
<dbReference type="EMBL" id="JABBFX010000001">
    <property type="protein sequence ID" value="NML43831.1"/>
    <property type="molecule type" value="Genomic_DNA"/>
</dbReference>
<keyword evidence="1" id="KW-1133">Transmembrane helix</keyword>
<evidence type="ECO:0000259" key="3">
    <source>
        <dbReference type="Pfam" id="PF19040"/>
    </source>
</evidence>
<organism evidence="4 5">
    <name type="scientific">Ramlibacter agri</name>
    <dbReference type="NCBI Taxonomy" id="2728837"/>
    <lineage>
        <taxon>Bacteria</taxon>
        <taxon>Pseudomonadati</taxon>
        <taxon>Pseudomonadota</taxon>
        <taxon>Betaproteobacteria</taxon>
        <taxon>Burkholderiales</taxon>
        <taxon>Comamonadaceae</taxon>
        <taxon>Ramlibacter</taxon>
    </lineage>
</organism>
<dbReference type="GO" id="GO:0016747">
    <property type="term" value="F:acyltransferase activity, transferring groups other than amino-acyl groups"/>
    <property type="evidence" value="ECO:0007669"/>
    <property type="project" value="InterPro"/>
</dbReference>
<feature type="transmembrane region" description="Helical" evidence="1">
    <location>
        <begin position="357"/>
        <end position="378"/>
    </location>
</feature>
<dbReference type="Proteomes" id="UP000541185">
    <property type="component" value="Unassembled WGS sequence"/>
</dbReference>
<keyword evidence="1" id="KW-0812">Transmembrane</keyword>
<dbReference type="InterPro" id="IPR002656">
    <property type="entry name" value="Acyl_transf_3_dom"/>
</dbReference>
<evidence type="ECO:0000313" key="5">
    <source>
        <dbReference type="Proteomes" id="UP000541185"/>
    </source>
</evidence>
<feature type="transmembrane region" description="Helical" evidence="1">
    <location>
        <begin position="170"/>
        <end position="190"/>
    </location>
</feature>
<dbReference type="GO" id="GO:0009103">
    <property type="term" value="P:lipopolysaccharide biosynthetic process"/>
    <property type="evidence" value="ECO:0007669"/>
    <property type="project" value="TreeGrafter"/>
</dbReference>
<dbReference type="PANTHER" id="PTHR23028">
    <property type="entry name" value="ACETYLTRANSFERASE"/>
    <property type="match status" value="1"/>
</dbReference>
<feature type="domain" description="Acyltransferase 3" evidence="2">
    <location>
        <begin position="16"/>
        <end position="338"/>
    </location>
</feature>
<feature type="transmembrane region" description="Helical" evidence="1">
    <location>
        <begin position="83"/>
        <end position="104"/>
    </location>
</feature>
<dbReference type="RefSeq" id="WP_169418013.1">
    <property type="nucleotide sequence ID" value="NZ_JABBFX010000001.1"/>
</dbReference>
<dbReference type="InterPro" id="IPR050879">
    <property type="entry name" value="Acyltransferase_3"/>
</dbReference>
<feature type="transmembrane region" description="Helical" evidence="1">
    <location>
        <begin position="290"/>
        <end position="313"/>
    </location>
</feature>
<feature type="transmembrane region" description="Helical" evidence="1">
    <location>
        <begin position="319"/>
        <end position="337"/>
    </location>
</feature>
<evidence type="ECO:0000313" key="4">
    <source>
        <dbReference type="EMBL" id="NML43831.1"/>
    </source>
</evidence>